<dbReference type="Pfam" id="PF13392">
    <property type="entry name" value="HNH_3"/>
    <property type="match status" value="1"/>
</dbReference>
<dbReference type="GO" id="GO:0004519">
    <property type="term" value="F:endonuclease activity"/>
    <property type="evidence" value="ECO:0007669"/>
    <property type="project" value="UniProtKB-KW"/>
</dbReference>
<dbReference type="SUPFAM" id="SSF54060">
    <property type="entry name" value="His-Me finger endonucleases"/>
    <property type="match status" value="1"/>
</dbReference>
<keyword evidence="3" id="KW-0540">Nuclease</keyword>
<sequence>MTGMYEEVFTFSEDRPLSKFASSYKPFQYKTNENSCWLCVSHKVDVTGYVRIRRNKKDVSLHRYIYEQLVGSIPDGMIIMHSCDNRTCFNPDHLSIGTHKENQRDKALRGRSAKGSKNGRAKLTEDQVREIRKDFRTLKDIAKDYGVSNAMIGEIKNLKNWKHII</sequence>
<feature type="domain" description="HNH nuclease" evidence="2">
    <location>
        <begin position="61"/>
        <end position="104"/>
    </location>
</feature>
<accession>A0A6I2MBI5</accession>
<dbReference type="InterPro" id="IPR044925">
    <property type="entry name" value="His-Me_finger_sf"/>
</dbReference>
<dbReference type="InterPro" id="IPR003615">
    <property type="entry name" value="HNH_nuc"/>
</dbReference>
<feature type="region of interest" description="Disordered" evidence="1">
    <location>
        <begin position="99"/>
        <end position="123"/>
    </location>
</feature>
<feature type="compositionally biased region" description="Basic residues" evidence="1">
    <location>
        <begin position="109"/>
        <end position="120"/>
    </location>
</feature>
<evidence type="ECO:0000313" key="3">
    <source>
        <dbReference type="EMBL" id="MRX54677.1"/>
    </source>
</evidence>
<evidence type="ECO:0000256" key="1">
    <source>
        <dbReference type="SAM" id="MobiDB-lite"/>
    </source>
</evidence>
<dbReference type="Gene3D" id="3.90.75.20">
    <property type="match status" value="1"/>
</dbReference>
<gene>
    <name evidence="3" type="ORF">GJU41_11905</name>
</gene>
<proteinExistence type="predicted"/>
<comment type="caution">
    <text evidence="3">The sequence shown here is derived from an EMBL/GenBank/DDBJ whole genome shotgun (WGS) entry which is preliminary data.</text>
</comment>
<dbReference type="AlphaFoldDB" id="A0A6I2MBI5"/>
<feature type="compositionally biased region" description="Basic and acidic residues" evidence="1">
    <location>
        <begin position="99"/>
        <end position="108"/>
    </location>
</feature>
<name>A0A6I2MBI5_9BACI</name>
<dbReference type="EMBL" id="WKKF01000002">
    <property type="protein sequence ID" value="MRX54677.1"/>
    <property type="molecule type" value="Genomic_DNA"/>
</dbReference>
<evidence type="ECO:0000259" key="2">
    <source>
        <dbReference type="Pfam" id="PF13392"/>
    </source>
</evidence>
<keyword evidence="3" id="KW-0255">Endonuclease</keyword>
<reference evidence="3 4" key="1">
    <citation type="submission" date="2019-11" db="EMBL/GenBank/DDBJ databases">
        <title>Bacillus idriensis genome.</title>
        <authorList>
            <person name="Konopka E.N."/>
            <person name="Newman J.D."/>
        </authorList>
    </citation>
    <scope>NUCLEOTIDE SEQUENCE [LARGE SCALE GENOMIC DNA]</scope>
    <source>
        <strain evidence="3 4">DSM 19097</strain>
    </source>
</reference>
<keyword evidence="4" id="KW-1185">Reference proteome</keyword>
<evidence type="ECO:0000313" key="4">
    <source>
        <dbReference type="Proteomes" id="UP000441585"/>
    </source>
</evidence>
<organism evidence="3 4">
    <name type="scientific">Metabacillus idriensis</name>
    <dbReference type="NCBI Taxonomy" id="324768"/>
    <lineage>
        <taxon>Bacteria</taxon>
        <taxon>Bacillati</taxon>
        <taxon>Bacillota</taxon>
        <taxon>Bacilli</taxon>
        <taxon>Bacillales</taxon>
        <taxon>Bacillaceae</taxon>
        <taxon>Metabacillus</taxon>
    </lineage>
</organism>
<dbReference type="Proteomes" id="UP000441585">
    <property type="component" value="Unassembled WGS sequence"/>
</dbReference>
<keyword evidence="3" id="KW-0378">Hydrolase</keyword>
<protein>
    <submittedName>
        <fullName evidence="3">HNH endonuclease</fullName>
    </submittedName>
</protein>